<feature type="binding site" description="axial binding residue" evidence="12">
    <location>
        <position position="236"/>
    </location>
    <ligand>
        <name>heme b</name>
        <dbReference type="ChEBI" id="CHEBI:60344"/>
        <label>1</label>
    </ligand>
    <ligandPart>
        <name>Fe</name>
        <dbReference type="ChEBI" id="CHEBI:18248"/>
    </ligandPart>
</feature>
<feature type="transmembrane region" description="Helical" evidence="13">
    <location>
        <begin position="308"/>
        <end position="327"/>
    </location>
</feature>
<dbReference type="PANTHER" id="PTHR23130">
    <property type="entry name" value="CYTOCHROME B561 AND DOMON DOMAIN-CONTAINING PROTEIN"/>
    <property type="match status" value="1"/>
</dbReference>
<dbReference type="InterPro" id="IPR045265">
    <property type="entry name" value="AIR12_DOMON"/>
</dbReference>
<feature type="transmembrane region" description="Helical" evidence="13">
    <location>
        <begin position="377"/>
        <end position="400"/>
    </location>
</feature>
<feature type="domain" description="Cytochrome b561" evidence="15">
    <location>
        <begin position="198"/>
        <end position="401"/>
    </location>
</feature>
<evidence type="ECO:0000256" key="2">
    <source>
        <dbReference type="ARBA" id="ARBA00022448"/>
    </source>
</evidence>
<dbReference type="FunFam" id="1.20.120.1770:FF:000007">
    <property type="entry name" value="Cytochrome b561 and DOMON domain-containing protein"/>
    <property type="match status" value="1"/>
</dbReference>
<dbReference type="PROSITE" id="PS50939">
    <property type="entry name" value="CYTOCHROME_B561"/>
    <property type="match status" value="1"/>
</dbReference>
<evidence type="ECO:0000256" key="11">
    <source>
        <dbReference type="PIRNR" id="PIRNR037471"/>
    </source>
</evidence>
<dbReference type="GO" id="GO:0016020">
    <property type="term" value="C:membrane"/>
    <property type="evidence" value="ECO:0007669"/>
    <property type="project" value="UniProtKB-SubCell"/>
</dbReference>
<evidence type="ECO:0000313" key="17">
    <source>
        <dbReference type="Proteomes" id="UP001367508"/>
    </source>
</evidence>
<keyword evidence="5 12" id="KW-0479">Metal-binding</keyword>
<reference evidence="16 17" key="1">
    <citation type="submission" date="2024-01" db="EMBL/GenBank/DDBJ databases">
        <title>The genomes of 5 underutilized Papilionoideae crops provide insights into root nodulation and disease resistanc.</title>
        <authorList>
            <person name="Jiang F."/>
        </authorList>
    </citation>
    <scope>NUCLEOTIDE SEQUENCE [LARGE SCALE GENOMIC DNA]</scope>
    <source>
        <strain evidence="16">LVBAO_FW01</strain>
        <tissue evidence="16">Leaves</tissue>
    </source>
</reference>
<keyword evidence="2 11" id="KW-0813">Transport</keyword>
<dbReference type="Proteomes" id="UP001367508">
    <property type="component" value="Unassembled WGS sequence"/>
</dbReference>
<proteinExistence type="predicted"/>
<evidence type="ECO:0000256" key="5">
    <source>
        <dbReference type="ARBA" id="ARBA00022723"/>
    </source>
</evidence>
<evidence type="ECO:0000256" key="6">
    <source>
        <dbReference type="ARBA" id="ARBA00022729"/>
    </source>
</evidence>
<evidence type="ECO:0000256" key="9">
    <source>
        <dbReference type="ARBA" id="ARBA00023136"/>
    </source>
</evidence>
<dbReference type="PIRSF" id="PIRSF037471">
    <property type="entry name" value="UCP037471"/>
    <property type="match status" value="1"/>
</dbReference>
<dbReference type="SMART" id="SM00665">
    <property type="entry name" value="B561"/>
    <property type="match status" value="1"/>
</dbReference>
<keyword evidence="9 11" id="KW-0472">Membrane</keyword>
<comment type="caution">
    <text evidence="16">The sequence shown here is derived from an EMBL/GenBank/DDBJ whole genome shotgun (WGS) entry which is preliminary data.</text>
</comment>
<accession>A0AAN9MZC5</accession>
<organism evidence="16 17">
    <name type="scientific">Canavalia gladiata</name>
    <name type="common">Sword bean</name>
    <name type="synonym">Dolichos gladiatus</name>
    <dbReference type="NCBI Taxonomy" id="3824"/>
    <lineage>
        <taxon>Eukaryota</taxon>
        <taxon>Viridiplantae</taxon>
        <taxon>Streptophyta</taxon>
        <taxon>Embryophyta</taxon>
        <taxon>Tracheophyta</taxon>
        <taxon>Spermatophyta</taxon>
        <taxon>Magnoliopsida</taxon>
        <taxon>eudicotyledons</taxon>
        <taxon>Gunneridae</taxon>
        <taxon>Pentapetalae</taxon>
        <taxon>rosids</taxon>
        <taxon>fabids</taxon>
        <taxon>Fabales</taxon>
        <taxon>Fabaceae</taxon>
        <taxon>Papilionoideae</taxon>
        <taxon>50 kb inversion clade</taxon>
        <taxon>NPAAA clade</taxon>
        <taxon>indigoferoid/millettioid clade</taxon>
        <taxon>Phaseoleae</taxon>
        <taxon>Canavalia</taxon>
    </lineage>
</organism>
<name>A0AAN9MZC5_CANGL</name>
<feature type="binding site" description="axial binding residue" evidence="12">
    <location>
        <position position="341"/>
    </location>
    <ligand>
        <name>heme b</name>
        <dbReference type="ChEBI" id="CHEBI:60344"/>
        <label>1</label>
    </ligand>
    <ligandPart>
        <name>Fe</name>
        <dbReference type="ChEBI" id="CHEBI:18248"/>
    </ligandPart>
</feature>
<evidence type="ECO:0000256" key="8">
    <source>
        <dbReference type="ARBA" id="ARBA00022989"/>
    </source>
</evidence>
<keyword evidence="8 13" id="KW-1133">Transmembrane helix</keyword>
<dbReference type="GO" id="GO:0046872">
    <property type="term" value="F:metal ion binding"/>
    <property type="evidence" value="ECO:0007669"/>
    <property type="project" value="UniProtKB-KW"/>
</dbReference>
<keyword evidence="7 11" id="KW-0249">Electron transport</keyword>
<dbReference type="Gene3D" id="1.20.120.1770">
    <property type="match status" value="1"/>
</dbReference>
<sequence>MGEDGYGKKQRKEEAGGLLYHQPSMSMSMAGMLRLVLGLFVLSSVIVTSSAQTCRSQTFSNNKVFATCRDLPQLTSYLHWTYEQASGKLDIAFKHAGIMSTNSWVAWAINPKSNMDRAMIGAQALVAIPQSNGNPRAYTSSIANTDTQLAEGSISYPVSGLSATYQNNEVTIFATITLPNGTTSLVHVWQDGPLSGSTPQEHSHVSSHQNSKEILDLVSGSTQAGGNSRQRRRNTHGVLNAVSWGILMPTGAIIARYLKVFKSADPAWFYLHVTCQASAYIVGVSGFGTGLKLGSDSEGVEYDTHRTLGIILFCLGTLQVFALFLRLNKDHKYRMYWNIYHHLVGYATIIISVVNVFEGFDTLENYVGDRYNNWKHAYIGIIGALGGIAVFLEAYTWVIVIKRRQSQSKMPHGANGVNGYGSRPQQV</sequence>
<comment type="function">
    <text evidence="10">May act as a catecholamine-responsive trans-membrane electron transporter.</text>
</comment>
<dbReference type="CDD" id="cd08760">
    <property type="entry name" value="Cyt_b561_FRRS1_like"/>
    <property type="match status" value="1"/>
</dbReference>
<evidence type="ECO:0000256" key="10">
    <source>
        <dbReference type="ARBA" id="ARBA00053871"/>
    </source>
</evidence>
<dbReference type="InterPro" id="IPR017214">
    <property type="entry name" value="UCP037471"/>
</dbReference>
<keyword evidence="3" id="KW-0349">Heme</keyword>
<feature type="transmembrane region" description="Helical" evidence="13">
    <location>
        <begin position="339"/>
        <end position="357"/>
    </location>
</feature>
<comment type="cofactor">
    <cofactor evidence="11">
        <name>heme b</name>
        <dbReference type="ChEBI" id="CHEBI:60344"/>
    </cofactor>
    <text evidence="11">Binds 2 heme b groups non-covalently.</text>
</comment>
<evidence type="ECO:0000256" key="1">
    <source>
        <dbReference type="ARBA" id="ARBA00004141"/>
    </source>
</evidence>
<feature type="binding site" description="axial binding residue" evidence="12">
    <location>
        <position position="272"/>
    </location>
    <ligand>
        <name>heme b</name>
        <dbReference type="ChEBI" id="CHEBI:60344"/>
        <label>1</label>
    </ligand>
    <ligandPart>
        <name>Fe</name>
        <dbReference type="ChEBI" id="CHEBI:18248"/>
    </ligandPart>
</feature>
<evidence type="ECO:0000313" key="16">
    <source>
        <dbReference type="EMBL" id="KAK7363835.1"/>
    </source>
</evidence>
<keyword evidence="17" id="KW-1185">Reference proteome</keyword>
<evidence type="ECO:0000256" key="3">
    <source>
        <dbReference type="ARBA" id="ARBA00022617"/>
    </source>
</evidence>
<evidence type="ECO:0000259" key="14">
    <source>
        <dbReference type="PROSITE" id="PS50836"/>
    </source>
</evidence>
<feature type="transmembrane region" description="Helical" evidence="13">
    <location>
        <begin position="237"/>
        <end position="255"/>
    </location>
</feature>
<comment type="subcellular location">
    <subcellularLocation>
        <location evidence="1">Membrane</location>
        <topology evidence="1">Multi-pass membrane protein</topology>
    </subcellularLocation>
</comment>
<keyword evidence="12" id="KW-0408">Iron</keyword>
<evidence type="ECO:0000256" key="12">
    <source>
        <dbReference type="PIRSR" id="PIRSR037471-1"/>
    </source>
</evidence>
<protein>
    <recommendedName>
        <fullName evidence="11">Cytochrome b561 and DOMON domain-containing protein</fullName>
    </recommendedName>
</protein>
<dbReference type="PANTHER" id="PTHR23130:SF173">
    <property type="entry name" value="CYTOCHROME B561 AND DOMON DOMAIN-CONTAINING PROTEIN"/>
    <property type="match status" value="1"/>
</dbReference>
<dbReference type="CDD" id="cd09629">
    <property type="entry name" value="DOMON_CIL1_like"/>
    <property type="match status" value="1"/>
</dbReference>
<evidence type="ECO:0000259" key="15">
    <source>
        <dbReference type="PROSITE" id="PS50939"/>
    </source>
</evidence>
<feature type="domain" description="DOMON" evidence="14">
    <location>
        <begin position="74"/>
        <end position="192"/>
    </location>
</feature>
<dbReference type="Pfam" id="PF04526">
    <property type="entry name" value="DUF568"/>
    <property type="match status" value="1"/>
</dbReference>
<dbReference type="EMBL" id="JAYMYQ010000001">
    <property type="protein sequence ID" value="KAK7363835.1"/>
    <property type="molecule type" value="Genomic_DNA"/>
</dbReference>
<gene>
    <name evidence="16" type="ORF">VNO77_05994</name>
</gene>
<dbReference type="AlphaFoldDB" id="A0AAN9MZC5"/>
<evidence type="ECO:0000256" key="7">
    <source>
        <dbReference type="ARBA" id="ARBA00022982"/>
    </source>
</evidence>
<evidence type="ECO:0000256" key="4">
    <source>
        <dbReference type="ARBA" id="ARBA00022692"/>
    </source>
</evidence>
<dbReference type="Pfam" id="PF03188">
    <property type="entry name" value="Cytochrom_B561"/>
    <property type="match status" value="1"/>
</dbReference>
<dbReference type="InterPro" id="IPR006593">
    <property type="entry name" value="Cyt_b561/ferric_Rdtase_TM"/>
</dbReference>
<keyword evidence="6" id="KW-0732">Signal</keyword>
<feature type="binding site" description="axial binding residue" evidence="12">
    <location>
        <position position="305"/>
    </location>
    <ligand>
        <name>heme b</name>
        <dbReference type="ChEBI" id="CHEBI:60344"/>
        <label>1</label>
    </ligand>
    <ligandPart>
        <name>Fe</name>
        <dbReference type="ChEBI" id="CHEBI:18248"/>
    </ligandPart>
</feature>
<evidence type="ECO:0000256" key="13">
    <source>
        <dbReference type="SAM" id="Phobius"/>
    </source>
</evidence>
<dbReference type="PROSITE" id="PS50836">
    <property type="entry name" value="DOMON"/>
    <property type="match status" value="1"/>
</dbReference>
<keyword evidence="4 13" id="KW-0812">Transmembrane</keyword>
<dbReference type="InterPro" id="IPR005018">
    <property type="entry name" value="DOMON_domain"/>
</dbReference>